<sequence>MMKQTVILYLIFKQKTDNLVSDEDESASKALKLN</sequence>
<reference evidence="1 2" key="1">
    <citation type="submission" date="2021-01" db="EMBL/GenBank/DDBJ databases">
        <title>Genomic Encyclopedia of Type Strains, Phase IV (KMG-IV): sequencing the most valuable type-strain genomes for metagenomic binning, comparative biology and taxonomic classification.</title>
        <authorList>
            <person name="Goeker M."/>
        </authorList>
    </citation>
    <scope>NUCLEOTIDE SEQUENCE [LARGE SCALE GENOMIC DNA]</scope>
    <source>
        <strain evidence="1 2">DSM 103394</strain>
    </source>
</reference>
<name>A0ABS4CW01_9BACI</name>
<keyword evidence="2" id="KW-1185">Reference proteome</keyword>
<protein>
    <submittedName>
        <fullName evidence="1">Uncharacterized protein</fullName>
    </submittedName>
</protein>
<evidence type="ECO:0000313" key="2">
    <source>
        <dbReference type="Proteomes" id="UP000674416"/>
    </source>
</evidence>
<proteinExistence type="predicted"/>
<evidence type="ECO:0000313" key="1">
    <source>
        <dbReference type="EMBL" id="MBP1081754.1"/>
    </source>
</evidence>
<dbReference type="EMBL" id="JAFDST010000002">
    <property type="protein sequence ID" value="MBP1081754.1"/>
    <property type="molecule type" value="Genomic_DNA"/>
</dbReference>
<dbReference type="Proteomes" id="UP000674416">
    <property type="component" value="Unassembled WGS sequence"/>
</dbReference>
<comment type="caution">
    <text evidence="1">The sequence shown here is derived from an EMBL/GenBank/DDBJ whole genome shotgun (WGS) entry which is preliminary data.</text>
</comment>
<organism evidence="1 2">
    <name type="scientific">Bacillus capparidis</name>
    <dbReference type="NCBI Taxonomy" id="1840411"/>
    <lineage>
        <taxon>Bacteria</taxon>
        <taxon>Bacillati</taxon>
        <taxon>Bacillota</taxon>
        <taxon>Bacilli</taxon>
        <taxon>Bacillales</taxon>
        <taxon>Bacillaceae</taxon>
        <taxon>Bacillus</taxon>
    </lineage>
</organism>
<gene>
    <name evidence="1" type="ORF">JOC74_002247</name>
</gene>
<accession>A0ABS4CW01</accession>